<gene>
    <name evidence="1" type="ORF">T11_9583</name>
</gene>
<name>A0A0V1I704_9BILA</name>
<sequence length="249" mass="28387">LNEKENETEILALKVEILMARLAEWIVKNSVLRPTDYGRRGSCIYAILIISRVDVARCLIRRPRLLPGQADFVLSRRLGNEGGRAEIRAGPPRDELSIRSQLRVPRGAHATTRRRDIRKRGTHCGHHHRGFLGGERCERGVSGETWAGRTVGVSSRARKPPCLLLPKFDGSILLFKFFWDQFEATIHRHEDLTDITKLIHLKSCLSGPAMKVVKGGVTICVENYLEVFQTLKNQFHRLPDGVEYRYWGK</sequence>
<dbReference type="Proteomes" id="UP000055024">
    <property type="component" value="Unassembled WGS sequence"/>
</dbReference>
<reference evidence="1 2" key="1">
    <citation type="submission" date="2015-01" db="EMBL/GenBank/DDBJ databases">
        <title>Evolution of Trichinella species and genotypes.</title>
        <authorList>
            <person name="Korhonen P.K."/>
            <person name="Edoardo P."/>
            <person name="Giuseppe L.R."/>
            <person name="Gasser R.B."/>
        </authorList>
    </citation>
    <scope>NUCLEOTIDE SEQUENCE [LARGE SCALE GENOMIC DNA]</scope>
    <source>
        <strain evidence="1">ISS1029</strain>
    </source>
</reference>
<keyword evidence="2" id="KW-1185">Reference proteome</keyword>
<dbReference type="EMBL" id="JYDP01000002">
    <property type="protein sequence ID" value="KRZ18635.1"/>
    <property type="molecule type" value="Genomic_DNA"/>
</dbReference>
<evidence type="ECO:0000313" key="2">
    <source>
        <dbReference type="Proteomes" id="UP000055024"/>
    </source>
</evidence>
<organism evidence="1 2">
    <name type="scientific">Trichinella zimbabwensis</name>
    <dbReference type="NCBI Taxonomy" id="268475"/>
    <lineage>
        <taxon>Eukaryota</taxon>
        <taxon>Metazoa</taxon>
        <taxon>Ecdysozoa</taxon>
        <taxon>Nematoda</taxon>
        <taxon>Enoplea</taxon>
        <taxon>Dorylaimia</taxon>
        <taxon>Trichinellida</taxon>
        <taxon>Trichinellidae</taxon>
        <taxon>Trichinella</taxon>
    </lineage>
</organism>
<proteinExistence type="predicted"/>
<dbReference type="AlphaFoldDB" id="A0A0V1I704"/>
<comment type="caution">
    <text evidence="1">The sequence shown here is derived from an EMBL/GenBank/DDBJ whole genome shotgun (WGS) entry which is preliminary data.</text>
</comment>
<protein>
    <submittedName>
        <fullName evidence="1">Uncharacterized protein</fullName>
    </submittedName>
</protein>
<dbReference type="Pfam" id="PF03564">
    <property type="entry name" value="DUF1759"/>
    <property type="match status" value="1"/>
</dbReference>
<dbReference type="InterPro" id="IPR005312">
    <property type="entry name" value="DUF1759"/>
</dbReference>
<accession>A0A0V1I704</accession>
<feature type="non-terminal residue" evidence="1">
    <location>
        <position position="1"/>
    </location>
</feature>
<evidence type="ECO:0000313" key="1">
    <source>
        <dbReference type="EMBL" id="KRZ18635.1"/>
    </source>
</evidence>
<dbReference type="OrthoDB" id="5863857at2759"/>